<feature type="region of interest" description="Disordered" evidence="1">
    <location>
        <begin position="1"/>
        <end position="96"/>
    </location>
</feature>
<accession>A0A9D4KCN7</accession>
<proteinExistence type="predicted"/>
<sequence>MSKEAAVLYQAHHATSRDQDHPNSSAANMPATQPLEAHKSASQHPLIRKITSQEGLQRPEVHMPKLKQPRLYQERSGDKNMHGSDGKKESCRCKES</sequence>
<gene>
    <name evidence="2" type="ORF">DPMN_110268</name>
</gene>
<organism evidence="2 3">
    <name type="scientific">Dreissena polymorpha</name>
    <name type="common">Zebra mussel</name>
    <name type="synonym">Mytilus polymorpha</name>
    <dbReference type="NCBI Taxonomy" id="45954"/>
    <lineage>
        <taxon>Eukaryota</taxon>
        <taxon>Metazoa</taxon>
        <taxon>Spiralia</taxon>
        <taxon>Lophotrochozoa</taxon>
        <taxon>Mollusca</taxon>
        <taxon>Bivalvia</taxon>
        <taxon>Autobranchia</taxon>
        <taxon>Heteroconchia</taxon>
        <taxon>Euheterodonta</taxon>
        <taxon>Imparidentia</taxon>
        <taxon>Neoheterodontei</taxon>
        <taxon>Myida</taxon>
        <taxon>Dreissenoidea</taxon>
        <taxon>Dreissenidae</taxon>
        <taxon>Dreissena</taxon>
    </lineage>
</organism>
<feature type="compositionally biased region" description="Polar residues" evidence="1">
    <location>
        <begin position="22"/>
        <end position="31"/>
    </location>
</feature>
<comment type="caution">
    <text evidence="2">The sequence shown here is derived from an EMBL/GenBank/DDBJ whole genome shotgun (WGS) entry which is preliminary data.</text>
</comment>
<evidence type="ECO:0000256" key="1">
    <source>
        <dbReference type="SAM" id="MobiDB-lite"/>
    </source>
</evidence>
<evidence type="ECO:0000313" key="2">
    <source>
        <dbReference type="EMBL" id="KAH3836892.1"/>
    </source>
</evidence>
<name>A0A9D4KCN7_DREPO</name>
<reference evidence="2" key="2">
    <citation type="submission" date="2020-11" db="EMBL/GenBank/DDBJ databases">
        <authorList>
            <person name="McCartney M.A."/>
            <person name="Auch B."/>
            <person name="Kono T."/>
            <person name="Mallez S."/>
            <person name="Becker A."/>
            <person name="Gohl D.M."/>
            <person name="Silverstein K.A.T."/>
            <person name="Koren S."/>
            <person name="Bechman K.B."/>
            <person name="Herman A."/>
            <person name="Abrahante J.E."/>
            <person name="Garbe J."/>
        </authorList>
    </citation>
    <scope>NUCLEOTIDE SEQUENCE</scope>
    <source>
        <strain evidence="2">Duluth1</strain>
        <tissue evidence="2">Whole animal</tissue>
    </source>
</reference>
<dbReference type="Proteomes" id="UP000828390">
    <property type="component" value="Unassembled WGS sequence"/>
</dbReference>
<dbReference type="AlphaFoldDB" id="A0A9D4KCN7"/>
<protein>
    <submittedName>
        <fullName evidence="2">Uncharacterized protein</fullName>
    </submittedName>
</protein>
<keyword evidence="3" id="KW-1185">Reference proteome</keyword>
<reference evidence="2" key="1">
    <citation type="journal article" date="2019" name="bioRxiv">
        <title>The Genome of the Zebra Mussel, Dreissena polymorpha: A Resource for Invasive Species Research.</title>
        <authorList>
            <person name="McCartney M.A."/>
            <person name="Auch B."/>
            <person name="Kono T."/>
            <person name="Mallez S."/>
            <person name="Zhang Y."/>
            <person name="Obille A."/>
            <person name="Becker A."/>
            <person name="Abrahante J.E."/>
            <person name="Garbe J."/>
            <person name="Badalamenti J.P."/>
            <person name="Herman A."/>
            <person name="Mangelson H."/>
            <person name="Liachko I."/>
            <person name="Sullivan S."/>
            <person name="Sone E.D."/>
            <person name="Koren S."/>
            <person name="Silverstein K.A.T."/>
            <person name="Beckman K.B."/>
            <person name="Gohl D.M."/>
        </authorList>
    </citation>
    <scope>NUCLEOTIDE SEQUENCE</scope>
    <source>
        <strain evidence="2">Duluth1</strain>
        <tissue evidence="2">Whole animal</tissue>
    </source>
</reference>
<feature type="compositionally biased region" description="Basic and acidic residues" evidence="1">
    <location>
        <begin position="72"/>
        <end position="96"/>
    </location>
</feature>
<evidence type="ECO:0000313" key="3">
    <source>
        <dbReference type="Proteomes" id="UP000828390"/>
    </source>
</evidence>
<dbReference type="EMBL" id="JAIWYP010000004">
    <property type="protein sequence ID" value="KAH3836892.1"/>
    <property type="molecule type" value="Genomic_DNA"/>
</dbReference>